<feature type="transmembrane region" description="Helical" evidence="1">
    <location>
        <begin position="229"/>
        <end position="248"/>
    </location>
</feature>
<reference evidence="2 3" key="1">
    <citation type="submission" date="2024-01" db="EMBL/GenBank/DDBJ databases">
        <title>Genome assemblies of Stephania.</title>
        <authorList>
            <person name="Yang L."/>
        </authorList>
    </citation>
    <scope>NUCLEOTIDE SEQUENCE [LARGE SCALE GENOMIC DNA]</scope>
    <source>
        <strain evidence="2">YNDBR</strain>
        <tissue evidence="2">Leaf</tissue>
    </source>
</reference>
<evidence type="ECO:0000313" key="3">
    <source>
        <dbReference type="Proteomes" id="UP001420932"/>
    </source>
</evidence>
<dbReference type="PANTHER" id="PTHR33133">
    <property type="entry name" value="OS08G0107100 PROTEIN-RELATED"/>
    <property type="match status" value="1"/>
</dbReference>
<feature type="transmembrane region" description="Helical" evidence="1">
    <location>
        <begin position="88"/>
        <end position="117"/>
    </location>
</feature>
<dbReference type="Proteomes" id="UP001420932">
    <property type="component" value="Unassembled WGS sequence"/>
</dbReference>
<feature type="transmembrane region" description="Helical" evidence="1">
    <location>
        <begin position="31"/>
        <end position="52"/>
    </location>
</feature>
<organism evidence="2 3">
    <name type="scientific">Stephania yunnanensis</name>
    <dbReference type="NCBI Taxonomy" id="152371"/>
    <lineage>
        <taxon>Eukaryota</taxon>
        <taxon>Viridiplantae</taxon>
        <taxon>Streptophyta</taxon>
        <taxon>Embryophyta</taxon>
        <taxon>Tracheophyta</taxon>
        <taxon>Spermatophyta</taxon>
        <taxon>Magnoliopsida</taxon>
        <taxon>Ranunculales</taxon>
        <taxon>Menispermaceae</taxon>
        <taxon>Menispermoideae</taxon>
        <taxon>Cissampelideae</taxon>
        <taxon>Stephania</taxon>
    </lineage>
</organism>
<keyword evidence="1" id="KW-0812">Transmembrane</keyword>
<evidence type="ECO:0000256" key="1">
    <source>
        <dbReference type="SAM" id="Phobius"/>
    </source>
</evidence>
<sequence>MATTATPTPVVDFRGVLSESNKILKAHSRHFLALSVLFLLPISFLLVSFHTLRLSFIAAADLDGYSIPTQTLLRSPPQLHLHLQLQPLLLPLLFALLLLSLSLCAAATITYSVYHGFFGRPVKLLSAIKSLSTTLPRLLLTFLCAKLLLFAFALVVAAIAFLLLKLVDFTGLRLPYSVVWAAGVAALGFVLVVALVTWGLACSVVVAESSWGLEPLRRSGYLVKGLRRLAFWLVLYFGSALVFILLASRGFGLSSGVVGALMFVSSTVVASAALMLLLLHSLAATTVLYMYCKAMHGELAMEITEEFAREYLSLPFDDEKPPLVVSVIQH</sequence>
<keyword evidence="1" id="KW-1133">Transmembrane helix</keyword>
<dbReference type="PANTHER" id="PTHR33133:SF7">
    <property type="entry name" value="F26K24.10 PROTEIN-RELATED"/>
    <property type="match status" value="1"/>
</dbReference>
<keyword evidence="3" id="KW-1185">Reference proteome</keyword>
<dbReference type="EMBL" id="JBBNAF010000009">
    <property type="protein sequence ID" value="KAK9114284.1"/>
    <property type="molecule type" value="Genomic_DNA"/>
</dbReference>
<dbReference type="AlphaFoldDB" id="A0AAP0IF03"/>
<feature type="transmembrane region" description="Helical" evidence="1">
    <location>
        <begin position="184"/>
        <end position="208"/>
    </location>
</feature>
<protein>
    <submittedName>
        <fullName evidence="2">Uncharacterized protein</fullName>
    </submittedName>
</protein>
<feature type="transmembrane region" description="Helical" evidence="1">
    <location>
        <begin position="268"/>
        <end position="291"/>
    </location>
</feature>
<name>A0AAP0IF03_9MAGN</name>
<accession>A0AAP0IF03</accession>
<evidence type="ECO:0000313" key="2">
    <source>
        <dbReference type="EMBL" id="KAK9114284.1"/>
    </source>
</evidence>
<feature type="transmembrane region" description="Helical" evidence="1">
    <location>
        <begin position="138"/>
        <end position="164"/>
    </location>
</feature>
<keyword evidence="1" id="KW-0472">Membrane</keyword>
<proteinExistence type="predicted"/>
<gene>
    <name evidence="2" type="ORF">Syun_021081</name>
</gene>
<comment type="caution">
    <text evidence="2">The sequence shown here is derived from an EMBL/GenBank/DDBJ whole genome shotgun (WGS) entry which is preliminary data.</text>
</comment>